<reference evidence="2 3" key="1">
    <citation type="journal article" date="2018" name="Arch. Microbiol.">
        <title>New insights into the metabolic potential of the phototrophic purple bacterium Rhodopila globiformis DSM 161(T) from its draft genome sequence and evidence for a vanadium-dependent nitrogenase.</title>
        <authorList>
            <person name="Imhoff J.F."/>
            <person name="Rahn T."/>
            <person name="Kunzel S."/>
            <person name="Neulinger S.C."/>
        </authorList>
    </citation>
    <scope>NUCLEOTIDE SEQUENCE [LARGE SCALE GENOMIC DNA]</scope>
    <source>
        <strain evidence="2 3">DSM 161</strain>
    </source>
</reference>
<comment type="caution">
    <text evidence="2">The sequence shown here is derived from an EMBL/GenBank/DDBJ whole genome shotgun (WGS) entry which is preliminary data.</text>
</comment>
<dbReference type="RefSeq" id="WP_104519606.1">
    <property type="nucleotide sequence ID" value="NZ_NHRY01000151.1"/>
</dbReference>
<dbReference type="Gene3D" id="3.30.950.30">
    <property type="entry name" value="Schlafen, AAA domain"/>
    <property type="match status" value="1"/>
</dbReference>
<sequence>MLTDDEIARLFRDMEADRAERKRNFKAAADKVRQAICAYANDLPNHRQPGLIFIGQEDDGSCSGINVDDELLKILGGLRSDGLILPFPVMSVTRREIDGCTVAVIEVSPSTQPPVRLDGRTWIRVGPRRAIATAEEERRLTEKQIWQNLTFDARPCADASLDDLDLHRFETEYVPSATSREIQRENGRSTEEKLRALRLISRDGRPTNAALLLLGKEPREYLPGAYIQFLRLGGPELVDPILDQKEIGGTVPDQVRQVEELMRLNLRTPAAIGGAQRREQPDYPAEALDQLIRNALLHRTYDSSTMPVKLYWYSDRIEIMNPGGLFGEVNPETIWRDVTAYRNPFLAEGLKSLGVVERFGYGLTKARRALKANGNPPLATQFEPNYTLFRVEPAR</sequence>
<evidence type="ECO:0000259" key="1">
    <source>
        <dbReference type="Pfam" id="PF04326"/>
    </source>
</evidence>
<dbReference type="InterPro" id="IPR038461">
    <property type="entry name" value="Schlafen_AlbA_2_dom_sf"/>
</dbReference>
<evidence type="ECO:0000313" key="2">
    <source>
        <dbReference type="EMBL" id="PPQ33223.1"/>
    </source>
</evidence>
<name>A0A2S6NF39_RHOGL</name>
<proteinExistence type="predicted"/>
<dbReference type="InterPro" id="IPR038475">
    <property type="entry name" value="RecG_C_sf"/>
</dbReference>
<dbReference type="InterPro" id="IPR007421">
    <property type="entry name" value="Schlafen_AlbA_2_dom"/>
</dbReference>
<dbReference type="Pfam" id="PF04326">
    <property type="entry name" value="SLFN_AlbA_2"/>
    <property type="match status" value="1"/>
</dbReference>
<dbReference type="Pfam" id="PF13749">
    <property type="entry name" value="HATPase_c_4"/>
    <property type="match status" value="1"/>
</dbReference>
<feature type="domain" description="Schlafen AlbA-2" evidence="1">
    <location>
        <begin position="15"/>
        <end position="128"/>
    </location>
</feature>
<dbReference type="Proteomes" id="UP000239724">
    <property type="component" value="Unassembled WGS sequence"/>
</dbReference>
<dbReference type="OrthoDB" id="9805115at2"/>
<keyword evidence="3" id="KW-1185">Reference proteome</keyword>
<dbReference type="EMBL" id="NHRY01000151">
    <property type="protein sequence ID" value="PPQ33223.1"/>
    <property type="molecule type" value="Genomic_DNA"/>
</dbReference>
<protein>
    <submittedName>
        <fullName evidence="2">Transcriptional regulator</fullName>
    </submittedName>
</protein>
<accession>A0A2S6NF39</accession>
<dbReference type="Gene3D" id="3.30.565.60">
    <property type="match status" value="1"/>
</dbReference>
<dbReference type="PANTHER" id="PTHR30595:SF6">
    <property type="entry name" value="SCHLAFEN ALBA-2 DOMAIN-CONTAINING PROTEIN"/>
    <property type="match status" value="1"/>
</dbReference>
<dbReference type="PANTHER" id="PTHR30595">
    <property type="entry name" value="GLPR-RELATED TRANSCRIPTIONAL REPRESSOR"/>
    <property type="match status" value="1"/>
</dbReference>
<organism evidence="2 3">
    <name type="scientific">Rhodopila globiformis</name>
    <name type="common">Rhodopseudomonas globiformis</name>
    <dbReference type="NCBI Taxonomy" id="1071"/>
    <lineage>
        <taxon>Bacteria</taxon>
        <taxon>Pseudomonadati</taxon>
        <taxon>Pseudomonadota</taxon>
        <taxon>Alphaproteobacteria</taxon>
        <taxon>Acetobacterales</taxon>
        <taxon>Acetobacteraceae</taxon>
        <taxon>Rhodopila</taxon>
    </lineage>
</organism>
<gene>
    <name evidence="2" type="ORF">CCS01_14765</name>
</gene>
<evidence type="ECO:0000313" key="3">
    <source>
        <dbReference type="Proteomes" id="UP000239724"/>
    </source>
</evidence>
<dbReference type="AlphaFoldDB" id="A0A2S6NF39"/>